<sequence length="50" mass="5441">MGFNPRKSGGELRGPVAVWIARMIFDAGIKGGWGFNPRKSDNELRGPVVV</sequence>
<accession>A0AA37SMC5</accession>
<evidence type="ECO:0000313" key="2">
    <source>
        <dbReference type="Proteomes" id="UP001156666"/>
    </source>
</evidence>
<protein>
    <submittedName>
        <fullName evidence="1">Uncharacterized protein</fullName>
    </submittedName>
</protein>
<organism evidence="1 2">
    <name type="scientific">Portibacter lacus</name>
    <dbReference type="NCBI Taxonomy" id="1099794"/>
    <lineage>
        <taxon>Bacteria</taxon>
        <taxon>Pseudomonadati</taxon>
        <taxon>Bacteroidota</taxon>
        <taxon>Saprospiria</taxon>
        <taxon>Saprospirales</taxon>
        <taxon>Haliscomenobacteraceae</taxon>
        <taxon>Portibacter</taxon>
    </lineage>
</organism>
<dbReference type="AlphaFoldDB" id="A0AA37SMC5"/>
<gene>
    <name evidence="1" type="ORF">GCM10007940_19780</name>
</gene>
<keyword evidence="2" id="KW-1185">Reference proteome</keyword>
<proteinExistence type="predicted"/>
<reference evidence="1" key="2">
    <citation type="submission" date="2023-01" db="EMBL/GenBank/DDBJ databases">
        <title>Draft genome sequence of Portibacter lacus strain NBRC 108769.</title>
        <authorList>
            <person name="Sun Q."/>
            <person name="Mori K."/>
        </authorList>
    </citation>
    <scope>NUCLEOTIDE SEQUENCE</scope>
    <source>
        <strain evidence="1">NBRC 108769</strain>
    </source>
</reference>
<name>A0AA37SMC5_9BACT</name>
<evidence type="ECO:0000313" key="1">
    <source>
        <dbReference type="EMBL" id="GLR17363.1"/>
    </source>
</evidence>
<dbReference type="Proteomes" id="UP001156666">
    <property type="component" value="Unassembled WGS sequence"/>
</dbReference>
<dbReference type="RefSeq" id="WP_235294073.1">
    <property type="nucleotide sequence ID" value="NZ_BSOH01000011.1"/>
</dbReference>
<dbReference type="EMBL" id="BSOH01000011">
    <property type="protein sequence ID" value="GLR17363.1"/>
    <property type="molecule type" value="Genomic_DNA"/>
</dbReference>
<comment type="caution">
    <text evidence="1">The sequence shown here is derived from an EMBL/GenBank/DDBJ whole genome shotgun (WGS) entry which is preliminary data.</text>
</comment>
<reference evidence="1" key="1">
    <citation type="journal article" date="2014" name="Int. J. Syst. Evol. Microbiol.">
        <title>Complete genome sequence of Corynebacterium casei LMG S-19264T (=DSM 44701T), isolated from a smear-ripened cheese.</title>
        <authorList>
            <consortium name="US DOE Joint Genome Institute (JGI-PGF)"/>
            <person name="Walter F."/>
            <person name="Albersmeier A."/>
            <person name="Kalinowski J."/>
            <person name="Ruckert C."/>
        </authorList>
    </citation>
    <scope>NUCLEOTIDE SEQUENCE</scope>
    <source>
        <strain evidence="1">NBRC 108769</strain>
    </source>
</reference>